<proteinExistence type="predicted"/>
<reference evidence="2" key="1">
    <citation type="journal article" date="2014" name="Front. Microbiol.">
        <title>High frequency of phylogenetically diverse reductive dehalogenase-homologous genes in deep subseafloor sedimentary metagenomes.</title>
        <authorList>
            <person name="Kawai M."/>
            <person name="Futagami T."/>
            <person name="Toyoda A."/>
            <person name="Takaki Y."/>
            <person name="Nishi S."/>
            <person name="Hori S."/>
            <person name="Arai W."/>
            <person name="Tsubouchi T."/>
            <person name="Morono Y."/>
            <person name="Uchiyama I."/>
            <person name="Ito T."/>
            <person name="Fujiyama A."/>
            <person name="Inagaki F."/>
            <person name="Takami H."/>
        </authorList>
    </citation>
    <scope>NUCLEOTIDE SEQUENCE</scope>
    <source>
        <strain evidence="2">Expedition CK06-06</strain>
    </source>
</reference>
<feature type="non-terminal residue" evidence="2">
    <location>
        <position position="1"/>
    </location>
</feature>
<evidence type="ECO:0000256" key="1">
    <source>
        <dbReference type="SAM" id="MobiDB-lite"/>
    </source>
</evidence>
<protein>
    <submittedName>
        <fullName evidence="2">Uncharacterized protein</fullName>
    </submittedName>
</protein>
<name>X1U5V5_9ZZZZ</name>
<comment type="caution">
    <text evidence="2">The sequence shown here is derived from an EMBL/GenBank/DDBJ whole genome shotgun (WGS) entry which is preliminary data.</text>
</comment>
<evidence type="ECO:0000313" key="2">
    <source>
        <dbReference type="EMBL" id="GAI95220.1"/>
    </source>
</evidence>
<gene>
    <name evidence="2" type="ORF">S12H4_33034</name>
</gene>
<feature type="compositionally biased region" description="Polar residues" evidence="1">
    <location>
        <begin position="1"/>
        <end position="10"/>
    </location>
</feature>
<accession>X1U5V5</accession>
<feature type="region of interest" description="Disordered" evidence="1">
    <location>
        <begin position="1"/>
        <end position="25"/>
    </location>
</feature>
<dbReference type="EMBL" id="BARW01019430">
    <property type="protein sequence ID" value="GAI95220.1"/>
    <property type="molecule type" value="Genomic_DNA"/>
</dbReference>
<organism evidence="2">
    <name type="scientific">marine sediment metagenome</name>
    <dbReference type="NCBI Taxonomy" id="412755"/>
    <lineage>
        <taxon>unclassified sequences</taxon>
        <taxon>metagenomes</taxon>
        <taxon>ecological metagenomes</taxon>
    </lineage>
</organism>
<feature type="compositionally biased region" description="Basic and acidic residues" evidence="1">
    <location>
        <begin position="11"/>
        <end position="25"/>
    </location>
</feature>
<dbReference type="AlphaFoldDB" id="X1U5V5"/>
<sequence length="45" mass="5108">AKVFGSSSQHIRVETQEEVKKEKMELSSGLPLNMRLTQNLKLPQP</sequence>